<dbReference type="AlphaFoldDB" id="A0A318NYG0"/>
<gene>
    <name evidence="1" type="ORF">C7C45_06525</name>
</gene>
<name>A0A318NYG0_9ACTN</name>
<dbReference type="Proteomes" id="UP000248333">
    <property type="component" value="Unassembled WGS sequence"/>
</dbReference>
<evidence type="ECO:0000313" key="1">
    <source>
        <dbReference type="EMBL" id="PYC73336.1"/>
    </source>
</evidence>
<evidence type="ECO:0000313" key="2">
    <source>
        <dbReference type="Proteomes" id="UP000248333"/>
    </source>
</evidence>
<comment type="caution">
    <text evidence="1">The sequence shown here is derived from an EMBL/GenBank/DDBJ whole genome shotgun (WGS) entry which is preliminary data.</text>
</comment>
<proteinExistence type="predicted"/>
<sequence length="180" mass="19078">MSCVDGEQRERAGFIAEAELLEHRHATWAQLQLKQAAWWQRWNTLTTVSSAVLAGTSGAAGLASAKLVTAAAVAALMAAVLASVASSSGAARRSEVAFVAAAANQAFADQARAFRTTCALHQPLPEVRARFAELCQQRDQVVTNAALKLGRRPLSRYLARSTHPDAVPSGSVAVLTDRVK</sequence>
<reference evidence="1 2" key="1">
    <citation type="submission" date="2018-03" db="EMBL/GenBank/DDBJ databases">
        <title>Bioinformatic expansion and discovery of thiopeptide antibiotics.</title>
        <authorList>
            <person name="Schwalen C.J."/>
            <person name="Hudson G.A."/>
            <person name="Mitchell D.A."/>
        </authorList>
    </citation>
    <scope>NUCLEOTIDE SEQUENCE [LARGE SCALE GENOMIC DNA]</scope>
    <source>
        <strain evidence="1 2">NRRL 8041</strain>
    </source>
</reference>
<evidence type="ECO:0008006" key="3">
    <source>
        <dbReference type="Google" id="ProtNLM"/>
    </source>
</evidence>
<accession>A0A318NYG0</accession>
<organism evidence="1 2">
    <name type="scientific">Micromonospora arborensis</name>
    <dbReference type="NCBI Taxonomy" id="2116518"/>
    <lineage>
        <taxon>Bacteria</taxon>
        <taxon>Bacillati</taxon>
        <taxon>Actinomycetota</taxon>
        <taxon>Actinomycetes</taxon>
        <taxon>Micromonosporales</taxon>
        <taxon>Micromonosporaceae</taxon>
        <taxon>Micromonospora</taxon>
    </lineage>
</organism>
<dbReference type="EMBL" id="PYBV01000009">
    <property type="protein sequence ID" value="PYC73336.1"/>
    <property type="molecule type" value="Genomic_DNA"/>
</dbReference>
<keyword evidence="2" id="KW-1185">Reference proteome</keyword>
<protein>
    <recommendedName>
        <fullName evidence="3">SMODS and SLOG-associating 2TM effector domain-containing protein</fullName>
    </recommendedName>
</protein>